<dbReference type="PANTHER" id="PTHR42905">
    <property type="entry name" value="PHOSPHOENOLPYRUVATE CARBOXYLASE"/>
    <property type="match status" value="1"/>
</dbReference>
<dbReference type="GO" id="GO:0003824">
    <property type="term" value="F:catalytic activity"/>
    <property type="evidence" value="ECO:0007669"/>
    <property type="project" value="InterPro"/>
</dbReference>
<dbReference type="InterPro" id="IPR040442">
    <property type="entry name" value="Pyrv_kinase-like_dom_sf"/>
</dbReference>
<dbReference type="AlphaFoldDB" id="A0A371D2G9"/>
<evidence type="ECO:0000313" key="2">
    <source>
        <dbReference type="Proteomes" id="UP000256964"/>
    </source>
</evidence>
<dbReference type="Pfam" id="PF13714">
    <property type="entry name" value="PEP_mutase"/>
    <property type="match status" value="1"/>
</dbReference>
<dbReference type="InterPro" id="IPR015813">
    <property type="entry name" value="Pyrv/PenolPyrv_kinase-like_dom"/>
</dbReference>
<dbReference type="STRING" id="139420.A0A371D2G9"/>
<gene>
    <name evidence="1" type="ORF">OH76DRAFT_1442617</name>
</gene>
<dbReference type="PANTHER" id="PTHR42905:SF2">
    <property type="entry name" value="PHOSPHOENOLPYRUVATE CARBOXYLASE FAMILY PROTEIN"/>
    <property type="match status" value="1"/>
</dbReference>
<sequence length="325" mass="35213">MPLPVSYKTNQAKKLRQLMQEKDCIICPGVFEGISAHIANAAGFDAVYLAGSGASGSVIGEPDLSVITATELADTARMIVGVSDAPVIADADTGFGGPLNVARTIALYEAAGVAGCHIEDQTFPKRCGQLTGKDVVDMETYIERIVTAVKARQNPDFLIIARTDARNATMYGGEKAGEEAFQEGVKRLKAAVAAGADVAFMESPRTMEEAERLVKALAPHPVMINVLPNGLTGNYTVQDCKRLGFKLAIYPCTGFIPAAIAMEKSYNALRDKGTDLDNCENWQIKDFFERVGLKASWDFDREVAEDTKSNVNPKKYEHLQSHDLF</sequence>
<organism evidence="1 2">
    <name type="scientific">Lentinus brumalis</name>
    <dbReference type="NCBI Taxonomy" id="2498619"/>
    <lineage>
        <taxon>Eukaryota</taxon>
        <taxon>Fungi</taxon>
        <taxon>Dikarya</taxon>
        <taxon>Basidiomycota</taxon>
        <taxon>Agaricomycotina</taxon>
        <taxon>Agaricomycetes</taxon>
        <taxon>Polyporales</taxon>
        <taxon>Polyporaceae</taxon>
        <taxon>Lentinus</taxon>
    </lineage>
</organism>
<protein>
    <submittedName>
        <fullName evidence="1">Carboxyphosphonoenolpyruvate mutase</fullName>
    </submittedName>
</protein>
<proteinExistence type="predicted"/>
<keyword evidence="2" id="KW-1185">Reference proteome</keyword>
<accession>A0A371D2G9</accession>
<name>A0A371D2G9_9APHY</name>
<dbReference type="OrthoDB" id="1923844at2759"/>
<dbReference type="CDD" id="cd00377">
    <property type="entry name" value="ICL_PEPM"/>
    <property type="match status" value="1"/>
</dbReference>
<dbReference type="SUPFAM" id="SSF51621">
    <property type="entry name" value="Phosphoenolpyruvate/pyruvate domain"/>
    <property type="match status" value="1"/>
</dbReference>
<dbReference type="Proteomes" id="UP000256964">
    <property type="component" value="Unassembled WGS sequence"/>
</dbReference>
<dbReference type="InterPro" id="IPR039556">
    <property type="entry name" value="ICL/PEPM"/>
</dbReference>
<evidence type="ECO:0000313" key="1">
    <source>
        <dbReference type="EMBL" id="RDX46711.1"/>
    </source>
</evidence>
<reference evidence="1 2" key="1">
    <citation type="journal article" date="2018" name="Biotechnol. Biofuels">
        <title>Integrative visual omics of the white-rot fungus Polyporus brumalis exposes the biotechnological potential of its oxidative enzymes for delignifying raw plant biomass.</title>
        <authorList>
            <person name="Miyauchi S."/>
            <person name="Rancon A."/>
            <person name="Drula E."/>
            <person name="Hage H."/>
            <person name="Chaduli D."/>
            <person name="Favel A."/>
            <person name="Grisel S."/>
            <person name="Henrissat B."/>
            <person name="Herpoel-Gimbert I."/>
            <person name="Ruiz-Duenas F.J."/>
            <person name="Chevret D."/>
            <person name="Hainaut M."/>
            <person name="Lin J."/>
            <person name="Wang M."/>
            <person name="Pangilinan J."/>
            <person name="Lipzen A."/>
            <person name="Lesage-Meessen L."/>
            <person name="Navarro D."/>
            <person name="Riley R."/>
            <person name="Grigoriev I.V."/>
            <person name="Zhou S."/>
            <person name="Raouche S."/>
            <person name="Rosso M.N."/>
        </authorList>
    </citation>
    <scope>NUCLEOTIDE SEQUENCE [LARGE SCALE GENOMIC DNA]</scope>
    <source>
        <strain evidence="1 2">BRFM 1820</strain>
    </source>
</reference>
<dbReference type="EMBL" id="KZ857424">
    <property type="protein sequence ID" value="RDX46711.1"/>
    <property type="molecule type" value="Genomic_DNA"/>
</dbReference>
<dbReference type="Gene3D" id="3.20.20.60">
    <property type="entry name" value="Phosphoenolpyruvate-binding domains"/>
    <property type="match status" value="1"/>
</dbReference>